<sequence length="679" mass="76256">MSFRISRTNGRGVGGGGWNHRSKDVTNLRKGGQLEEAYRLSVERIADSEADDHDRAAYAWCLIALVKHHSADGNRQKLSGHLDELRRFEVPATDEMLAEHREKALALAQPDRRAVLNARNLSKQGNHREASRIYADLHSKGSLESEDRKSWGWELFRLIKAELEGKRDDELTSPVVQRVKRLLNTYLKLAIGGPDLLHSLMLRQALRLSKGNHLKVLPFLRLWNPEQFSVEDFTQQSGNDGKIYPSLVEQVIHAAASEAADSDRADDRHFILPHVQESVKRFPENIWLKLSFMKLLRGLGRIDEARTLAIEFTREKASEYWAWELIGDLTTNDIDLRRSCYAKALSCSQDENFVGKVRLKLAELLEESHPTQARFEVERVMTHRAGAGYQVPHEAQALAERLAAFNSEPTDRPFYVGLSDAAEALLFSHLPWTHACLGDAFTIKGRDGQKSRRRRRVYVEGDAFAMELSLPDNHADTRGLPEGAPLKVQYETSKSEPWRATIHRISPREDGTPMDIVPYRIGVIDHINHEKSLIHVIVARGIDGTCPISLYGGQAKIGDAVAVRLAQHYSKKGVRTRIVEIRSTDVSPSADVCRHFRDTTNVTENGLGFTRGDIFIPPHMITAAGIQAGDLVEGIAIVSFDKKRGKWGMKAIEAKRVSGSRFDFGNVADENYDDIADPA</sequence>
<protein>
    <submittedName>
        <fullName evidence="3">Uncharacterized protein</fullName>
    </submittedName>
</protein>
<organism evidence="3 4">
    <name type="scientific">Pseudochrobactrum asaccharolyticum</name>
    <dbReference type="NCBI Taxonomy" id="354351"/>
    <lineage>
        <taxon>Bacteria</taxon>
        <taxon>Pseudomonadati</taxon>
        <taxon>Pseudomonadota</taxon>
        <taxon>Alphaproteobacteria</taxon>
        <taxon>Hyphomicrobiales</taxon>
        <taxon>Brucellaceae</taxon>
        <taxon>Pseudochrobactrum</taxon>
    </lineage>
</organism>
<dbReference type="Pfam" id="PF22708">
    <property type="entry name" value="S1CSD-TOTE-1"/>
    <property type="match status" value="1"/>
</dbReference>
<dbReference type="RefSeq" id="WP_210207308.1">
    <property type="nucleotide sequence ID" value="NZ_JBHEEG010000001.1"/>
</dbReference>
<gene>
    <name evidence="3" type="ORF">DFR47_10457</name>
</gene>
<dbReference type="InterPro" id="IPR054283">
    <property type="entry name" value="DUF7017"/>
</dbReference>
<evidence type="ECO:0000259" key="2">
    <source>
        <dbReference type="Pfam" id="PF22708"/>
    </source>
</evidence>
<dbReference type="InterPro" id="IPR054426">
    <property type="entry name" value="S1CSD-TOTE-1"/>
</dbReference>
<proteinExistence type="predicted"/>
<dbReference type="Pfam" id="PF22707">
    <property type="entry name" value="S1CSD-TOTE-2"/>
    <property type="match status" value="1"/>
</dbReference>
<evidence type="ECO:0000313" key="4">
    <source>
        <dbReference type="Proteomes" id="UP000252893"/>
    </source>
</evidence>
<dbReference type="InterPro" id="IPR054427">
    <property type="entry name" value="S1CSD-TOTE-2"/>
</dbReference>
<comment type="caution">
    <text evidence="3">The sequence shown here is derived from an EMBL/GenBank/DDBJ whole genome shotgun (WGS) entry which is preliminary data.</text>
</comment>
<evidence type="ECO:0000259" key="1">
    <source>
        <dbReference type="Pfam" id="PF22707"/>
    </source>
</evidence>
<reference evidence="3 4" key="1">
    <citation type="submission" date="2018-06" db="EMBL/GenBank/DDBJ databases">
        <title>Genomic Encyclopedia of Type Strains, Phase IV (KMG-IV): sequencing the most valuable type-strain genomes for metagenomic binning, comparative biology and taxonomic classification.</title>
        <authorList>
            <person name="Goeker M."/>
        </authorList>
    </citation>
    <scope>NUCLEOTIDE SEQUENCE [LARGE SCALE GENOMIC DNA]</scope>
    <source>
        <strain evidence="3 4">DSM 25619</strain>
    </source>
</reference>
<accession>A0A366DYU2</accession>
<feature type="domain" description="TOTE conflict systems S1/CSD-like" evidence="1">
    <location>
        <begin position="595"/>
        <end position="653"/>
    </location>
</feature>
<dbReference type="Proteomes" id="UP000252893">
    <property type="component" value="Unassembled WGS sequence"/>
</dbReference>
<dbReference type="EMBL" id="QNRH01000004">
    <property type="protein sequence ID" value="RBO94699.1"/>
    <property type="molecule type" value="Genomic_DNA"/>
</dbReference>
<dbReference type="AlphaFoldDB" id="A0A366DYU2"/>
<dbReference type="Pfam" id="PF22860">
    <property type="entry name" value="DUF7017"/>
    <property type="match status" value="1"/>
</dbReference>
<evidence type="ECO:0000313" key="3">
    <source>
        <dbReference type="EMBL" id="RBO94699.1"/>
    </source>
</evidence>
<keyword evidence="4" id="KW-1185">Reference proteome</keyword>
<feature type="domain" description="TOTE conflict systems S1/CSD-like" evidence="2">
    <location>
        <begin position="515"/>
        <end position="577"/>
    </location>
</feature>
<name>A0A366DYU2_9HYPH</name>